<dbReference type="EMBL" id="CAJVPV010000899">
    <property type="protein sequence ID" value="CAG8478184.1"/>
    <property type="molecule type" value="Genomic_DNA"/>
</dbReference>
<evidence type="ECO:0000256" key="1">
    <source>
        <dbReference type="ARBA" id="ARBA00009797"/>
    </source>
</evidence>
<comment type="similarity">
    <text evidence="1">Belongs to the EXO5 family.</text>
</comment>
<feature type="chain" id="PRO_5040161429" evidence="3">
    <location>
        <begin position="24"/>
        <end position="518"/>
    </location>
</feature>
<evidence type="ECO:0000256" key="2">
    <source>
        <dbReference type="SAM" id="MobiDB-lite"/>
    </source>
</evidence>
<dbReference type="PANTHER" id="PTHR14464">
    <property type="entry name" value="EXONUCLEASE V"/>
    <property type="match status" value="1"/>
</dbReference>
<evidence type="ECO:0000259" key="4">
    <source>
        <dbReference type="PROSITE" id="PS50866"/>
    </source>
</evidence>
<gene>
    <name evidence="5" type="ORF">AMORRO_LOCUS2180</name>
</gene>
<dbReference type="GO" id="GO:0036297">
    <property type="term" value="P:interstrand cross-link repair"/>
    <property type="evidence" value="ECO:0007669"/>
    <property type="project" value="TreeGrafter"/>
</dbReference>
<keyword evidence="6" id="KW-1185">Reference proteome</keyword>
<protein>
    <submittedName>
        <fullName evidence="5">12029_t:CDS:1</fullName>
    </submittedName>
</protein>
<reference evidence="5" key="1">
    <citation type="submission" date="2021-06" db="EMBL/GenBank/DDBJ databases">
        <authorList>
            <person name="Kallberg Y."/>
            <person name="Tangrot J."/>
            <person name="Rosling A."/>
        </authorList>
    </citation>
    <scope>NUCLEOTIDE SEQUENCE</scope>
    <source>
        <strain evidence="5">CL551</strain>
    </source>
</reference>
<dbReference type="GO" id="GO:0005634">
    <property type="term" value="C:nucleus"/>
    <property type="evidence" value="ECO:0007669"/>
    <property type="project" value="TreeGrafter"/>
</dbReference>
<evidence type="ECO:0000313" key="6">
    <source>
        <dbReference type="Proteomes" id="UP000789342"/>
    </source>
</evidence>
<dbReference type="InterPro" id="IPR009038">
    <property type="entry name" value="GOLD_dom"/>
</dbReference>
<feature type="region of interest" description="Disordered" evidence="2">
    <location>
        <begin position="126"/>
        <end position="150"/>
    </location>
</feature>
<sequence length="518" mass="60034">MGKLTSTLCIVLAFCLITHLKSSEGTSLTYNIAAHERACFYAWADKPGEKIAFYFAVQSGGSFDIDYVVTDPRGKEILSGDRERQGDFVFTANYVGEYSFCFANDMSTFAEKLVDFDITIENEPRAELPPSKGITPEQTSNMEESRMRLSSGLSTIARTQKYFRTRENRNFSTVKSTENRIFWFALLESTMIVGMAVVSIMGESPFARFRGSKKLYVTDFASLAWCEQQYDYSLTLGRKVTTEMKAGSAIHLDLELEEHDIDEVSIETEEDAWGLKLYNLLFGLEALTTTGKTRELPIFGFIFDIFVFGIIDQVKKSSNSENDEWEWIICDTKTRSRPIRPEKSTISLYVKYQIMLYKKLFDNLANGIIDEERIYQNFNLNADKPFSKNLSELINGHFVENRRKKNREKYSRQQPTLRTIMTMVKNHFKFFRKSSDTLEVNYRYQGDSSDLGSLNFDYDEEKLDKHLRRSTTYWRGLRDPEGVPIEEAWKCQVCEYVDDCVWRLKKVREIEQKRSIGT</sequence>
<feature type="domain" description="GOLD" evidence="4">
    <location>
        <begin position="37"/>
        <end position="120"/>
    </location>
</feature>
<dbReference type="Pfam" id="PF01105">
    <property type="entry name" value="EMP24_GP25L"/>
    <property type="match status" value="1"/>
</dbReference>
<dbReference type="PANTHER" id="PTHR14464:SF4">
    <property type="entry name" value="EXONUCLEASE V"/>
    <property type="match status" value="1"/>
</dbReference>
<evidence type="ECO:0000313" key="5">
    <source>
        <dbReference type="EMBL" id="CAG8478184.1"/>
    </source>
</evidence>
<dbReference type="OrthoDB" id="1929172at2759"/>
<organism evidence="5 6">
    <name type="scientific">Acaulospora morrowiae</name>
    <dbReference type="NCBI Taxonomy" id="94023"/>
    <lineage>
        <taxon>Eukaryota</taxon>
        <taxon>Fungi</taxon>
        <taxon>Fungi incertae sedis</taxon>
        <taxon>Mucoromycota</taxon>
        <taxon>Glomeromycotina</taxon>
        <taxon>Glomeromycetes</taxon>
        <taxon>Diversisporales</taxon>
        <taxon>Acaulosporaceae</taxon>
        <taxon>Acaulospora</taxon>
    </lineage>
</organism>
<feature type="signal peptide" evidence="3">
    <location>
        <begin position="1"/>
        <end position="23"/>
    </location>
</feature>
<proteinExistence type="inferred from homology"/>
<name>A0A9N8W8S6_9GLOM</name>
<evidence type="ECO:0000256" key="3">
    <source>
        <dbReference type="SAM" id="SignalP"/>
    </source>
</evidence>
<dbReference type="SUPFAM" id="SSF101576">
    <property type="entry name" value="Supernatant protein factor (SPF), C-terminal domain"/>
    <property type="match status" value="1"/>
</dbReference>
<dbReference type="InterPro" id="IPR019190">
    <property type="entry name" value="EXOV"/>
</dbReference>
<dbReference type="AlphaFoldDB" id="A0A9N8W8S6"/>
<dbReference type="Proteomes" id="UP000789342">
    <property type="component" value="Unassembled WGS sequence"/>
</dbReference>
<dbReference type="GO" id="GO:0045145">
    <property type="term" value="F:single-stranded DNA 5'-3' DNA exonuclease activity"/>
    <property type="evidence" value="ECO:0007669"/>
    <property type="project" value="InterPro"/>
</dbReference>
<keyword evidence="3" id="KW-0732">Signal</keyword>
<comment type="caution">
    <text evidence="5">The sequence shown here is derived from an EMBL/GenBank/DDBJ whole genome shotgun (WGS) entry which is preliminary data.</text>
</comment>
<dbReference type="Pfam" id="PF09810">
    <property type="entry name" value="Exo5"/>
    <property type="match status" value="1"/>
</dbReference>
<dbReference type="PROSITE" id="PS50866">
    <property type="entry name" value="GOLD"/>
    <property type="match status" value="1"/>
</dbReference>
<dbReference type="SMART" id="SM01190">
    <property type="entry name" value="EMP24_GP25L"/>
    <property type="match status" value="1"/>
</dbReference>
<accession>A0A9N8W8S6</accession>
<dbReference type="InterPro" id="IPR036598">
    <property type="entry name" value="GOLD_dom_sf"/>
</dbReference>